<dbReference type="EMBL" id="FNAG01000008">
    <property type="protein sequence ID" value="SDD84450.1"/>
    <property type="molecule type" value="Genomic_DNA"/>
</dbReference>
<keyword evidence="4" id="KW-1185">Reference proteome</keyword>
<dbReference type="InterPro" id="IPR023809">
    <property type="entry name" value="Thiopep_bacteriocin_synth_dom"/>
</dbReference>
<feature type="domain" description="Lantibiotic dehydratase N-terminal" evidence="1">
    <location>
        <begin position="155"/>
        <end position="811"/>
    </location>
</feature>
<reference evidence="3 4" key="1">
    <citation type="submission" date="2016-10" db="EMBL/GenBank/DDBJ databases">
        <authorList>
            <person name="de Groot N.N."/>
        </authorList>
    </citation>
    <scope>NUCLEOTIDE SEQUENCE [LARGE SCALE GENOMIC DNA]</scope>
    <source>
        <strain evidence="3 4">DSM 16957</strain>
    </source>
</reference>
<dbReference type="Proteomes" id="UP000199603">
    <property type="component" value="Unassembled WGS sequence"/>
</dbReference>
<sequence>MEAIRTSTPAPPRLGQDLLHPLYVMRVAGSPVALLDGVRGAGTAEDCARAIDLRLRLQAAAESICRHLEPAVPRLQDRALSRAVLAAKRGMFRLKPCAPTLLASLSEVLDAGALDALQRFNAELLELHRLESGLVASYERELRESAGALPAAWRDGALRNALAYVNPELHAKLERQFGHGAAPELSAKELRKLEDTLLQYVARSASKTSPLTQFTPVELRAWDSAGTTHPELEYWQRVAATRLHFKPALLQHLLAPVLGDFGRLHAVLPLRLNGSFELRGERARFRTTAPGNVGNGRTYGTGEAAAELAYNGVLRCLRQVYADHGDRPLLAAELAAGMCALAPKLDAGSVIGFLQKVHGLGLLQFDLGGGEQCDALDWALSLAQRLAPALGTPLVAALQGLRDCLQRFVDDDPAARAAVVIEVRERVEALRELTGAERLPALFKPQFFENAYLPESVRPLAPAALAEDAGSLDLLLALSPLVDYNQVVRCQLADFFVARFGVDGICEDVPALLEAFDAVFRPGGMAAPDATGAAAVESAISRDYTSARDAFDSLMERALGQSGEVVLEPEQLRAVVDLLPPALRRRGCSHSLLLQPLPRRADAPRWVVNQVFSGRGSLQSRFLEAATPEQLADVVDYLRAGSRFARFAEVPGVFGFAANRHPPTTEHELGLPPFPASHPEAAVLPLAGLRLRYEADSHSLYFLDAADRRWDVWYQGFLIPALLPRLQRVLAMAFSEGLNQHTMGTMMRRGLIRPQSVVRFPRLRLGSLVLARQMWLLPPAHLPDPELGPAEFFLAVQRWRHEQQLPAEIYLRLSPVATPDGEGVDLAAIDWSNFDFKDLKPVYVDLGSPRLVRLMQRVLKRNRFPATVTEALPRPQDACVRVAGAPHAAELHFELTRPAGAQIADARRWQVLRVAWFEDDRRALVAGPMRQLSEQLRAKGLDRQMLQVHWKYGPHVDLLVECSASQLHGEVLPLARSILLPWLQAHPSATVLDRAAYLQLSRKAGMSELEPGPYLPLLVNNTLGLAVYQPSRALRLPAFVRARENFLSATLPLTFELLEARNRDADACLLALAAMMGLLGETYGAGGLALGYVSFRSHAEYFFAAHDAKGALRQRFDALDARLGAQIDACLRAVLAADWQALPLDPAVRALMPRWAAACAESGRELQAIVDANHEALLGDATFDRLVEEIAPNADPEYAERMRSREMSAMGRRFYEEAEGRRVQESPEFMAYRANVNLFYLLLPMLGLSPMQKFCLCHLVALSVERVLGVSWRRIMGLPELEVG</sequence>
<feature type="domain" description="Thiopeptide-type bacteriocin biosynthesis" evidence="2">
    <location>
        <begin position="909"/>
        <end position="1261"/>
    </location>
</feature>
<proteinExistence type="predicted"/>
<evidence type="ECO:0000259" key="2">
    <source>
        <dbReference type="Pfam" id="PF14028"/>
    </source>
</evidence>
<dbReference type="InterPro" id="IPR006827">
    <property type="entry name" value="Lant_deHydtase_N"/>
</dbReference>
<dbReference type="STRING" id="265719.SAMN04488509_10899"/>
<dbReference type="RefSeq" id="WP_091243560.1">
    <property type="nucleotide sequence ID" value="NZ_FNAG01000008.1"/>
</dbReference>
<dbReference type="Pfam" id="PF04738">
    <property type="entry name" value="Lant_dehydr_N"/>
    <property type="match status" value="1"/>
</dbReference>
<gene>
    <name evidence="3" type="ORF">SAMN04488509_10899</name>
</gene>
<organism evidence="3 4">
    <name type="scientific">Aquimonas voraii</name>
    <dbReference type="NCBI Taxonomy" id="265719"/>
    <lineage>
        <taxon>Bacteria</taxon>
        <taxon>Pseudomonadati</taxon>
        <taxon>Pseudomonadota</taxon>
        <taxon>Gammaproteobacteria</taxon>
        <taxon>Lysobacterales</taxon>
        <taxon>Lysobacteraceae</taxon>
        <taxon>Aquimonas</taxon>
    </lineage>
</organism>
<dbReference type="OrthoDB" id="7068327at2"/>
<protein>
    <submittedName>
        <fullName evidence="3">Lantibiotic biosynthesis dehydratase C-term</fullName>
    </submittedName>
</protein>
<evidence type="ECO:0000313" key="4">
    <source>
        <dbReference type="Proteomes" id="UP000199603"/>
    </source>
</evidence>
<evidence type="ECO:0000259" key="1">
    <source>
        <dbReference type="Pfam" id="PF04738"/>
    </source>
</evidence>
<evidence type="ECO:0000313" key="3">
    <source>
        <dbReference type="EMBL" id="SDD84450.1"/>
    </source>
</evidence>
<dbReference type="Pfam" id="PF14028">
    <property type="entry name" value="Lant_dehydr_C"/>
    <property type="match status" value="1"/>
</dbReference>
<name>A0A1G6Y285_9GAMM</name>
<accession>A0A1G6Y285</accession>